<protein>
    <submittedName>
        <fullName evidence="2">Uncharacterized protein</fullName>
    </submittedName>
</protein>
<accession>A0A0P7BCD6</accession>
<keyword evidence="3" id="KW-1185">Reference proteome</keyword>
<dbReference type="Proteomes" id="UP000050424">
    <property type="component" value="Unassembled WGS sequence"/>
</dbReference>
<dbReference type="EMBL" id="LKCW01000090">
    <property type="protein sequence ID" value="KPM40127.1"/>
    <property type="molecule type" value="Genomic_DNA"/>
</dbReference>
<evidence type="ECO:0000313" key="2">
    <source>
        <dbReference type="EMBL" id="KPM40127.1"/>
    </source>
</evidence>
<evidence type="ECO:0000256" key="1">
    <source>
        <dbReference type="SAM" id="MobiDB-lite"/>
    </source>
</evidence>
<feature type="compositionally biased region" description="Basic and acidic residues" evidence="1">
    <location>
        <begin position="58"/>
        <end position="70"/>
    </location>
</feature>
<organism evidence="2 3">
    <name type="scientific">Neonectria ditissima</name>
    <dbReference type="NCBI Taxonomy" id="78410"/>
    <lineage>
        <taxon>Eukaryota</taxon>
        <taxon>Fungi</taxon>
        <taxon>Dikarya</taxon>
        <taxon>Ascomycota</taxon>
        <taxon>Pezizomycotina</taxon>
        <taxon>Sordariomycetes</taxon>
        <taxon>Hypocreomycetidae</taxon>
        <taxon>Hypocreales</taxon>
        <taxon>Nectriaceae</taxon>
        <taxon>Neonectria</taxon>
    </lineage>
</organism>
<reference evidence="2 3" key="1">
    <citation type="submission" date="2015-09" db="EMBL/GenBank/DDBJ databases">
        <title>Draft genome of a European isolate of the apple canker pathogen Neonectria ditissima.</title>
        <authorList>
            <person name="Gomez-Cortecero A."/>
            <person name="Harrison R.J."/>
            <person name="Armitage A.D."/>
        </authorList>
    </citation>
    <scope>NUCLEOTIDE SEQUENCE [LARGE SCALE GENOMIC DNA]</scope>
    <source>
        <strain evidence="2 3">R09/05</strain>
    </source>
</reference>
<dbReference type="Pfam" id="PF11905">
    <property type="entry name" value="DUF3425"/>
    <property type="match status" value="1"/>
</dbReference>
<proteinExistence type="predicted"/>
<name>A0A0P7BCD6_9HYPO</name>
<feature type="compositionally biased region" description="Polar residues" evidence="1">
    <location>
        <begin position="129"/>
        <end position="144"/>
    </location>
</feature>
<dbReference type="InterPro" id="IPR021833">
    <property type="entry name" value="DUF3425"/>
</dbReference>
<feature type="region of interest" description="Disordered" evidence="1">
    <location>
        <begin position="53"/>
        <end position="159"/>
    </location>
</feature>
<gene>
    <name evidence="2" type="ORF">AK830_g6421</name>
</gene>
<feature type="region of interest" description="Disordered" evidence="1">
    <location>
        <begin position="1"/>
        <end position="20"/>
    </location>
</feature>
<evidence type="ECO:0000313" key="3">
    <source>
        <dbReference type="Proteomes" id="UP000050424"/>
    </source>
</evidence>
<dbReference type="AlphaFoldDB" id="A0A0P7BCD6"/>
<feature type="compositionally biased region" description="Basic and acidic residues" evidence="1">
    <location>
        <begin position="104"/>
        <end position="119"/>
    </location>
</feature>
<sequence length="586" mass="64566">MYIKELEDRSKSNAQSESDRNRVLVQQTVELRREMLKLRSKVLKLSVSLNSIGSEVGKILDKEGPEKSAEDGGNVHPSPVHTDTEQAAAASGTLTVQTSEGMAEEGHVDQGNERSRNPIEAEPMDTVPGSETSEQPAEDSNSPRGDNASFDSEYGNNARHNSVGQIMDLDDCVAVVPQEHNLMDYPVHVSGSLPGEWVPNDPSLNPPQLFANVEHHEQALDLRVPDNISFSDLGSAPYSNPEEWMMCMSAPVQDLGFGTLEEEASESLGTAQQKMIGPSGLEEGPSTSIPAALSQIVPSLPPGLFPVAKGKNSYATFQMHSRLSEHIEALEQHVRCRLYSASDPISRQGPTKLQLTVPHSPIIDWVPYPYLRDRMILCYNGNVSLDRMICEYLNSHVIEVNDVSQILPHAPPGKGYFGVWNVYKGIYTAGQGDPDHTDLPISTNFLDVEPNTSDFSMQDDFSNETPNASLQNPALGGCLPNPCLTHRQGRRQSFASATSGPLNVVELLSTPELALRLSHDLRLYEAKSWRVDRSFFKAYPELMFDGYEKITAQGKSYRMFTEPPDPPVPMTEATVKIYHNELARVA</sequence>
<dbReference type="OrthoDB" id="10261951at2759"/>
<comment type="caution">
    <text evidence="2">The sequence shown here is derived from an EMBL/GenBank/DDBJ whole genome shotgun (WGS) entry which is preliminary data.</text>
</comment>